<evidence type="ECO:0000256" key="1">
    <source>
        <dbReference type="ARBA" id="ARBA00004561"/>
    </source>
</evidence>
<dbReference type="Pfam" id="PF00419">
    <property type="entry name" value="Fimbrial"/>
    <property type="match status" value="1"/>
</dbReference>
<comment type="similarity">
    <text evidence="2">Belongs to the fimbrial protein family.</text>
</comment>
<evidence type="ECO:0000256" key="4">
    <source>
        <dbReference type="SAM" id="SignalP"/>
    </source>
</evidence>
<dbReference type="EMBL" id="JAVKVN010000001">
    <property type="protein sequence ID" value="MDR7944382.1"/>
    <property type="molecule type" value="Genomic_DNA"/>
</dbReference>
<dbReference type="RefSeq" id="WP_310531182.1">
    <property type="nucleotide sequence ID" value="NZ_JAVKVN010000001.1"/>
</dbReference>
<dbReference type="InterPro" id="IPR050263">
    <property type="entry name" value="Bact_Fimbrial_Adh_Pro"/>
</dbReference>
<evidence type="ECO:0000256" key="2">
    <source>
        <dbReference type="ARBA" id="ARBA00006671"/>
    </source>
</evidence>
<feature type="domain" description="Fimbrial-type adhesion" evidence="5">
    <location>
        <begin position="172"/>
        <end position="322"/>
    </location>
</feature>
<dbReference type="Gene3D" id="2.60.40.3310">
    <property type="match status" value="1"/>
</dbReference>
<gene>
    <name evidence="7" type="ORF">RIU57_04680</name>
</gene>
<protein>
    <submittedName>
        <fullName evidence="7">Fimbrial protein</fullName>
    </submittedName>
</protein>
<evidence type="ECO:0000259" key="6">
    <source>
        <dbReference type="Pfam" id="PF22003"/>
    </source>
</evidence>
<name>A0ABU2D8F1_ACHAE</name>
<feature type="domain" description="MrkD-like receptor binding" evidence="6">
    <location>
        <begin position="44"/>
        <end position="156"/>
    </location>
</feature>
<dbReference type="InterPro" id="IPR000259">
    <property type="entry name" value="Adhesion_dom_fimbrial"/>
</dbReference>
<dbReference type="Proteomes" id="UP001264156">
    <property type="component" value="Unassembled WGS sequence"/>
</dbReference>
<dbReference type="PANTHER" id="PTHR33420:SF14">
    <property type="entry name" value="TYPE 1 FIMBRIN D-MANNOSE SPECIFIC ADHESIN"/>
    <property type="match status" value="1"/>
</dbReference>
<comment type="subcellular location">
    <subcellularLocation>
        <location evidence="1">Fimbrium</location>
    </subcellularLocation>
</comment>
<dbReference type="InterPro" id="IPR008966">
    <property type="entry name" value="Adhesion_dom_sf"/>
</dbReference>
<feature type="chain" id="PRO_5045411231" evidence="4">
    <location>
        <begin position="27"/>
        <end position="323"/>
    </location>
</feature>
<keyword evidence="4" id="KW-0732">Signal</keyword>
<accession>A0ABU2D8F1</accession>
<feature type="signal peptide" evidence="4">
    <location>
        <begin position="1"/>
        <end position="26"/>
    </location>
</feature>
<organism evidence="7 8">
    <name type="scientific">Achromobacter aegrifaciens</name>
    <dbReference type="NCBI Taxonomy" id="1287736"/>
    <lineage>
        <taxon>Bacteria</taxon>
        <taxon>Pseudomonadati</taxon>
        <taxon>Pseudomonadota</taxon>
        <taxon>Betaproteobacteria</taxon>
        <taxon>Burkholderiales</taxon>
        <taxon>Alcaligenaceae</taxon>
        <taxon>Achromobacter</taxon>
    </lineage>
</organism>
<dbReference type="PANTHER" id="PTHR33420">
    <property type="entry name" value="FIMBRIAL SUBUNIT ELFA-RELATED"/>
    <property type="match status" value="1"/>
</dbReference>
<evidence type="ECO:0000313" key="7">
    <source>
        <dbReference type="EMBL" id="MDR7944382.1"/>
    </source>
</evidence>
<dbReference type="InterPro" id="IPR036937">
    <property type="entry name" value="Adhesion_dom_fimbrial_sf"/>
</dbReference>
<evidence type="ECO:0000259" key="5">
    <source>
        <dbReference type="Pfam" id="PF00419"/>
    </source>
</evidence>
<keyword evidence="3" id="KW-0281">Fimbrium</keyword>
<keyword evidence="8" id="KW-1185">Reference proteome</keyword>
<reference evidence="8" key="1">
    <citation type="submission" date="2023-07" db="EMBL/GenBank/DDBJ databases">
        <title>Glyphosate-induced phosphonatase operons in soil bacteria of genus Achromobacter.</title>
        <authorList>
            <person name="Epiktetov D.O."/>
            <person name="Sviridov A.V."/>
            <person name="Tarlachkov S.V."/>
            <person name="Shushkova T.V."/>
            <person name="Toropygin I.Y."/>
            <person name="Leontievsky A."/>
        </authorList>
    </citation>
    <scope>NUCLEOTIDE SEQUENCE [LARGE SCALE GENOMIC DNA]</scope>
    <source>
        <strain evidence="8">Kg 16</strain>
    </source>
</reference>
<proteinExistence type="inferred from homology"/>
<evidence type="ECO:0000256" key="3">
    <source>
        <dbReference type="ARBA" id="ARBA00023263"/>
    </source>
</evidence>
<dbReference type="InterPro" id="IPR054160">
    <property type="entry name" value="MrkD_recept-bd"/>
</dbReference>
<sequence length="323" mass="33133">MKKAVRLLAAVGAIVLSHLFANDSSAAICTNPYAFTLQGPASIAFDPALTVGATLWSGSVNASSGGSGGCSSGTFRIDFVGSKTYQGNNLYDSGISGIGYRLKFTSSGSCTKVWWPSSCTDSWSGTMGTHSLLVELVKTGPITTGGTLSGIFAEWKVGAEQYLRYSWRGSVTVKPVIPTCKVATPSIPVPLGTIPASKFSGVGSTSKSESFNIALQCSGGDAGRTTDIHLTLTDQTAPSNRTAVLSLTSGSTAQGLGIQVKSGTTLISYGPDSAAQDNPNRWYAGAAANGTFLIPLSASYVQTGATVKGGSANGRATFTMSYP</sequence>
<evidence type="ECO:0000313" key="8">
    <source>
        <dbReference type="Proteomes" id="UP001264156"/>
    </source>
</evidence>
<dbReference type="Gene3D" id="2.60.40.1090">
    <property type="entry name" value="Fimbrial-type adhesion domain"/>
    <property type="match status" value="1"/>
</dbReference>
<comment type="caution">
    <text evidence="7">The sequence shown here is derived from an EMBL/GenBank/DDBJ whole genome shotgun (WGS) entry which is preliminary data.</text>
</comment>
<dbReference type="SUPFAM" id="SSF49401">
    <property type="entry name" value="Bacterial adhesins"/>
    <property type="match status" value="1"/>
</dbReference>
<dbReference type="Pfam" id="PF22003">
    <property type="entry name" value="MrkDrd"/>
    <property type="match status" value="1"/>
</dbReference>